<dbReference type="Proteomes" id="UP000276634">
    <property type="component" value="Unassembled WGS sequence"/>
</dbReference>
<gene>
    <name evidence="8" type="ORF">EDC57_2148</name>
</gene>
<dbReference type="PROSITE" id="PS00211">
    <property type="entry name" value="ABC_TRANSPORTER_1"/>
    <property type="match status" value="1"/>
</dbReference>
<evidence type="ECO:0000256" key="6">
    <source>
        <dbReference type="ARBA" id="ARBA00023136"/>
    </source>
</evidence>
<evidence type="ECO:0000259" key="7">
    <source>
        <dbReference type="PROSITE" id="PS50893"/>
    </source>
</evidence>
<keyword evidence="4" id="KW-0067">ATP-binding</keyword>
<sequence>MSTEAVREGGAPARAREAQAAGALLEAEGLVFVREDRVLFEDLGFALHAGEALQVEGPNGSGKTTLLRVLCGLALPEEGEVRWRGTDIRRARSEYLAELAYIGHQHGVKGELTPRENLAVACALGGRRDGVEADEALARMGLSGYEDVPCRTLSAGQRRRVALARLLLTPARLWILDEPFTALDRGGRRDIERLISQHLAQGGLAVFTTHHAVALDGAEARVVHLGA</sequence>
<dbReference type="PANTHER" id="PTHR43499:SF1">
    <property type="entry name" value="ABC TRANSPORTER I FAMILY MEMBER 1"/>
    <property type="match status" value="1"/>
</dbReference>
<evidence type="ECO:0000256" key="3">
    <source>
        <dbReference type="ARBA" id="ARBA00022748"/>
    </source>
</evidence>
<feature type="domain" description="ABC transporter" evidence="7">
    <location>
        <begin position="25"/>
        <end position="225"/>
    </location>
</feature>
<reference evidence="8 9" key="1">
    <citation type="submission" date="2018-11" db="EMBL/GenBank/DDBJ databases">
        <title>Genomic Encyclopedia of Type Strains, Phase IV (KMG-IV): sequencing the most valuable type-strain genomes for metagenomic binning, comparative biology and taxonomic classification.</title>
        <authorList>
            <person name="Goeker M."/>
        </authorList>
    </citation>
    <scope>NUCLEOTIDE SEQUENCE [LARGE SCALE GENOMIC DNA]</scope>
    <source>
        <strain evidence="8 9">DSM 100275</strain>
    </source>
</reference>
<dbReference type="Gene3D" id="3.40.50.300">
    <property type="entry name" value="P-loop containing nucleotide triphosphate hydrolases"/>
    <property type="match status" value="1"/>
</dbReference>
<keyword evidence="6" id="KW-0472">Membrane</keyword>
<dbReference type="NCBIfam" id="NF010061">
    <property type="entry name" value="PRK13538.1"/>
    <property type="match status" value="1"/>
</dbReference>
<dbReference type="Pfam" id="PF00005">
    <property type="entry name" value="ABC_tran"/>
    <property type="match status" value="1"/>
</dbReference>
<evidence type="ECO:0000256" key="5">
    <source>
        <dbReference type="ARBA" id="ARBA00022967"/>
    </source>
</evidence>
<dbReference type="PANTHER" id="PTHR43499">
    <property type="entry name" value="ABC TRANSPORTER I FAMILY MEMBER 1"/>
    <property type="match status" value="1"/>
</dbReference>
<protein>
    <submittedName>
        <fullName evidence="8">Heme exporter protein A</fullName>
    </submittedName>
</protein>
<dbReference type="GO" id="GO:0017004">
    <property type="term" value="P:cytochrome complex assembly"/>
    <property type="evidence" value="ECO:0007669"/>
    <property type="project" value="UniProtKB-KW"/>
</dbReference>
<dbReference type="InterPro" id="IPR003439">
    <property type="entry name" value="ABC_transporter-like_ATP-bd"/>
</dbReference>
<dbReference type="NCBIfam" id="TIGR01189">
    <property type="entry name" value="ccmA"/>
    <property type="match status" value="1"/>
</dbReference>
<accession>A0A3N1XTA9</accession>
<dbReference type="AlphaFoldDB" id="A0A3N1XTA9"/>
<dbReference type="GO" id="GO:0016887">
    <property type="term" value="F:ATP hydrolysis activity"/>
    <property type="evidence" value="ECO:0007669"/>
    <property type="project" value="InterPro"/>
</dbReference>
<dbReference type="SUPFAM" id="SSF52540">
    <property type="entry name" value="P-loop containing nucleoside triphosphate hydrolases"/>
    <property type="match status" value="1"/>
</dbReference>
<dbReference type="PROSITE" id="PS50893">
    <property type="entry name" value="ABC_TRANSPORTER_2"/>
    <property type="match status" value="1"/>
</dbReference>
<dbReference type="SMART" id="SM00382">
    <property type="entry name" value="AAA"/>
    <property type="match status" value="1"/>
</dbReference>
<dbReference type="EMBL" id="RJVI01000003">
    <property type="protein sequence ID" value="ROR29478.1"/>
    <property type="molecule type" value="Genomic_DNA"/>
</dbReference>
<dbReference type="InterPro" id="IPR017871">
    <property type="entry name" value="ABC_transporter-like_CS"/>
</dbReference>
<keyword evidence="1" id="KW-0813">Transport</keyword>
<dbReference type="GO" id="GO:0005524">
    <property type="term" value="F:ATP binding"/>
    <property type="evidence" value="ECO:0007669"/>
    <property type="project" value="UniProtKB-KW"/>
</dbReference>
<proteinExistence type="predicted"/>
<keyword evidence="2" id="KW-0547">Nucleotide-binding</keyword>
<evidence type="ECO:0000256" key="2">
    <source>
        <dbReference type="ARBA" id="ARBA00022741"/>
    </source>
</evidence>
<evidence type="ECO:0000256" key="1">
    <source>
        <dbReference type="ARBA" id="ARBA00022448"/>
    </source>
</evidence>
<keyword evidence="5" id="KW-1278">Translocase</keyword>
<name>A0A3N1XTA9_9GAMM</name>
<dbReference type="InterPro" id="IPR005895">
    <property type="entry name" value="ABC_transptr_haem_export_CcmA"/>
</dbReference>
<keyword evidence="9" id="KW-1185">Reference proteome</keyword>
<evidence type="ECO:0000313" key="8">
    <source>
        <dbReference type="EMBL" id="ROR29478.1"/>
    </source>
</evidence>
<evidence type="ECO:0000313" key="9">
    <source>
        <dbReference type="Proteomes" id="UP000276634"/>
    </source>
</evidence>
<dbReference type="InterPro" id="IPR027417">
    <property type="entry name" value="P-loop_NTPase"/>
</dbReference>
<organism evidence="8 9">
    <name type="scientific">Inmirania thermothiophila</name>
    <dbReference type="NCBI Taxonomy" id="1750597"/>
    <lineage>
        <taxon>Bacteria</taxon>
        <taxon>Pseudomonadati</taxon>
        <taxon>Pseudomonadota</taxon>
        <taxon>Gammaproteobacteria</taxon>
        <taxon>Chromatiales</taxon>
        <taxon>Ectothiorhodospiraceae</taxon>
        <taxon>Inmirania</taxon>
    </lineage>
</organism>
<keyword evidence="3" id="KW-0201">Cytochrome c-type biogenesis</keyword>
<comment type="caution">
    <text evidence="8">The sequence shown here is derived from an EMBL/GenBank/DDBJ whole genome shotgun (WGS) entry which is preliminary data.</text>
</comment>
<dbReference type="GO" id="GO:0022857">
    <property type="term" value="F:transmembrane transporter activity"/>
    <property type="evidence" value="ECO:0007669"/>
    <property type="project" value="InterPro"/>
</dbReference>
<evidence type="ECO:0000256" key="4">
    <source>
        <dbReference type="ARBA" id="ARBA00022840"/>
    </source>
</evidence>
<dbReference type="InterPro" id="IPR003593">
    <property type="entry name" value="AAA+_ATPase"/>
</dbReference>